<evidence type="ECO:0000313" key="3">
    <source>
        <dbReference type="Proteomes" id="UP000276133"/>
    </source>
</evidence>
<sequence>MTNQPNKPEQNQVVRAQPRKRGRKPNAHYPPKVYVPTPSIPTLPPTTNITDLGARERKPVDRLTDYR</sequence>
<feature type="compositionally biased region" description="Basic and acidic residues" evidence="1">
    <location>
        <begin position="53"/>
        <end position="67"/>
    </location>
</feature>
<keyword evidence="3" id="KW-1185">Reference proteome</keyword>
<evidence type="ECO:0000313" key="2">
    <source>
        <dbReference type="EMBL" id="RNA27072.1"/>
    </source>
</evidence>
<reference evidence="2 3" key="1">
    <citation type="journal article" date="2018" name="Sci. Rep.">
        <title>Genomic signatures of local adaptation to the degree of environmental predictability in rotifers.</title>
        <authorList>
            <person name="Franch-Gras L."/>
            <person name="Hahn C."/>
            <person name="Garcia-Roger E.M."/>
            <person name="Carmona M.J."/>
            <person name="Serra M."/>
            <person name="Gomez A."/>
        </authorList>
    </citation>
    <scope>NUCLEOTIDE SEQUENCE [LARGE SCALE GENOMIC DNA]</scope>
    <source>
        <strain evidence="2">HYR1</strain>
    </source>
</reference>
<accession>A0A3M7RUA3</accession>
<feature type="compositionally biased region" description="Basic residues" evidence="1">
    <location>
        <begin position="17"/>
        <end position="26"/>
    </location>
</feature>
<feature type="region of interest" description="Disordered" evidence="1">
    <location>
        <begin position="1"/>
        <end position="67"/>
    </location>
</feature>
<dbReference type="AlphaFoldDB" id="A0A3M7RUA3"/>
<protein>
    <submittedName>
        <fullName evidence="2">Uncharacterized protein</fullName>
    </submittedName>
</protein>
<name>A0A3M7RUA3_BRAPC</name>
<dbReference type="EMBL" id="REGN01002604">
    <property type="protein sequence ID" value="RNA27072.1"/>
    <property type="molecule type" value="Genomic_DNA"/>
</dbReference>
<dbReference type="Proteomes" id="UP000276133">
    <property type="component" value="Unassembled WGS sequence"/>
</dbReference>
<evidence type="ECO:0000256" key="1">
    <source>
        <dbReference type="SAM" id="MobiDB-lite"/>
    </source>
</evidence>
<proteinExistence type="predicted"/>
<organism evidence="2 3">
    <name type="scientific">Brachionus plicatilis</name>
    <name type="common">Marine rotifer</name>
    <name type="synonym">Brachionus muelleri</name>
    <dbReference type="NCBI Taxonomy" id="10195"/>
    <lineage>
        <taxon>Eukaryota</taxon>
        <taxon>Metazoa</taxon>
        <taxon>Spiralia</taxon>
        <taxon>Gnathifera</taxon>
        <taxon>Rotifera</taxon>
        <taxon>Eurotatoria</taxon>
        <taxon>Monogononta</taxon>
        <taxon>Pseudotrocha</taxon>
        <taxon>Ploima</taxon>
        <taxon>Brachionidae</taxon>
        <taxon>Brachionus</taxon>
    </lineage>
</organism>
<gene>
    <name evidence="2" type="ORF">BpHYR1_012385</name>
</gene>
<comment type="caution">
    <text evidence="2">The sequence shown here is derived from an EMBL/GenBank/DDBJ whole genome shotgun (WGS) entry which is preliminary data.</text>
</comment>
<feature type="compositionally biased region" description="Polar residues" evidence="1">
    <location>
        <begin position="1"/>
        <end position="14"/>
    </location>
</feature>